<keyword evidence="3" id="KW-1185">Reference proteome</keyword>
<dbReference type="Proteomes" id="UP000355283">
    <property type="component" value="Unassembled WGS sequence"/>
</dbReference>
<protein>
    <submittedName>
        <fullName evidence="2">Uncharacterized protein</fullName>
    </submittedName>
</protein>
<dbReference type="EMBL" id="SDOX01000184">
    <property type="protein sequence ID" value="TFJ79914.1"/>
    <property type="molecule type" value="Genomic_DNA"/>
</dbReference>
<feature type="compositionally biased region" description="Gly residues" evidence="1">
    <location>
        <begin position="20"/>
        <end position="31"/>
    </location>
</feature>
<gene>
    <name evidence="2" type="ORF">NSK_008722</name>
</gene>
<accession>A0A4D9CN26</accession>
<evidence type="ECO:0000313" key="2">
    <source>
        <dbReference type="EMBL" id="TFJ79914.1"/>
    </source>
</evidence>
<dbReference type="AlphaFoldDB" id="A0A4D9CN26"/>
<organism evidence="2 3">
    <name type="scientific">Nannochloropsis salina CCMP1776</name>
    <dbReference type="NCBI Taxonomy" id="1027361"/>
    <lineage>
        <taxon>Eukaryota</taxon>
        <taxon>Sar</taxon>
        <taxon>Stramenopiles</taxon>
        <taxon>Ochrophyta</taxon>
        <taxon>Eustigmatophyceae</taxon>
        <taxon>Eustigmatales</taxon>
        <taxon>Monodopsidaceae</taxon>
        <taxon>Microchloropsis</taxon>
        <taxon>Microchloropsis salina</taxon>
    </lineage>
</organism>
<name>A0A4D9CN26_9STRA</name>
<proteinExistence type="predicted"/>
<dbReference type="OrthoDB" id="10580463at2759"/>
<sequence length="171" mass="18343">MAAAPPSGGMEGVGPRQPSGLGGNVGLGGISTEGMEDLPKYDEEIAKCKRFLLEFEDGEVVNIEGGEDDRGPGVDSGALPPAATETWRMPRVSDVRLDWCSAFDKDAKGPAAYLGCGQPAADAFCRSVGYASASNFKKDEQIEDETMFIDQRTLNTHTPKKDAFRFITCMK</sequence>
<evidence type="ECO:0000256" key="1">
    <source>
        <dbReference type="SAM" id="MobiDB-lite"/>
    </source>
</evidence>
<evidence type="ECO:0000313" key="3">
    <source>
        <dbReference type="Proteomes" id="UP000355283"/>
    </source>
</evidence>
<comment type="caution">
    <text evidence="2">The sequence shown here is derived from an EMBL/GenBank/DDBJ whole genome shotgun (WGS) entry which is preliminary data.</text>
</comment>
<feature type="region of interest" description="Disordered" evidence="1">
    <location>
        <begin position="1"/>
        <end position="36"/>
    </location>
</feature>
<reference evidence="2 3" key="1">
    <citation type="submission" date="2019-01" db="EMBL/GenBank/DDBJ databases">
        <title>Nuclear Genome Assembly of the Microalgal Biofuel strain Nannochloropsis salina CCMP1776.</title>
        <authorList>
            <person name="Hovde B."/>
        </authorList>
    </citation>
    <scope>NUCLEOTIDE SEQUENCE [LARGE SCALE GENOMIC DNA]</scope>
    <source>
        <strain evidence="2 3">CCMP1776</strain>
    </source>
</reference>